<protein>
    <submittedName>
        <fullName evidence="1">Uncharacterized protein</fullName>
    </submittedName>
</protein>
<proteinExistence type="predicted"/>
<gene>
    <name evidence="1" type="ORF">MNBD_NITROSPIRAE03-279</name>
</gene>
<dbReference type="AlphaFoldDB" id="A0A3B1DF90"/>
<reference evidence="1" key="1">
    <citation type="submission" date="2018-06" db="EMBL/GenBank/DDBJ databases">
        <authorList>
            <person name="Zhirakovskaya E."/>
        </authorList>
    </citation>
    <scope>NUCLEOTIDE SEQUENCE</scope>
</reference>
<organism evidence="1">
    <name type="scientific">hydrothermal vent metagenome</name>
    <dbReference type="NCBI Taxonomy" id="652676"/>
    <lineage>
        <taxon>unclassified sequences</taxon>
        <taxon>metagenomes</taxon>
        <taxon>ecological metagenomes</taxon>
    </lineage>
</organism>
<dbReference type="EMBL" id="UOGI01000373">
    <property type="protein sequence ID" value="VAX34684.1"/>
    <property type="molecule type" value="Genomic_DNA"/>
</dbReference>
<accession>A0A3B1DF90</accession>
<sequence>MSFMKEILSDEIDIEIMFEPDRETIALFCIDLECVMYLRIRPSSGTLQVGTFFDFGKNHSKMYKKQKKKCEPITVEAIREKMK</sequence>
<evidence type="ECO:0000313" key="1">
    <source>
        <dbReference type="EMBL" id="VAX34684.1"/>
    </source>
</evidence>
<name>A0A3B1DF90_9ZZZZ</name>